<dbReference type="GO" id="GO:0009424">
    <property type="term" value="C:bacterial-type flagellum hook"/>
    <property type="evidence" value="ECO:0007669"/>
    <property type="project" value="TreeGrafter"/>
</dbReference>
<dbReference type="Proteomes" id="UP000289946">
    <property type="component" value="Unassembled WGS sequence"/>
</dbReference>
<comment type="caution">
    <text evidence="9">The sequence shown here is derived from an EMBL/GenBank/DDBJ whole genome shotgun (WGS) entry which is preliminary data.</text>
</comment>
<evidence type="ECO:0000256" key="1">
    <source>
        <dbReference type="ARBA" id="ARBA00004117"/>
    </source>
</evidence>
<evidence type="ECO:0000259" key="7">
    <source>
        <dbReference type="Pfam" id="PF22692"/>
    </source>
</evidence>
<evidence type="ECO:0000259" key="6">
    <source>
        <dbReference type="Pfam" id="PF06429"/>
    </source>
</evidence>
<sequence>MGIFDAMNTSVGGLQAQSFALQNISGNIANSSTTGYKGIGTSFVDLIPDSSVPSKQVAGGVTANAKATITTQGTISSSTVATNMAITGDGFFSIQKASGVVDNVPVFTGVTYYTRRGDFQLNANGNLVNGAGYYLMGVTVDPKTGNPQGNVATVLQFQNNFIPAQATTSIQYAANLPTQPNTVASTTAAAGTLLAAGGLNPSDFAANPLPVGTPPAPYTNAKVSGAAATGNVRSAYSSTTATGTVALQNNSSAVASTTTSLDNTAGTHLASSILTALSGQTLTINGNTITFNAGTTVSTVGSNTTIGLGAGTTATVADILNAIQTAGGAGVTASLSASGNIVISTGTGTDVAVGSGTAATALGISSVTRGGNVLSSPAISGATVLSGTATAGGAQVLSSGFSAGPPADTITVNGQTLTFVASGASGPNQINITDNITTLLGKIDALSGGSGSSVSSGGVITLNTGTVSNLTVSSSNSAAFAALGFTSTITKNRDGGGTAGTGGVIGNDIATFTKESISGGAVTAYNAAGTPVNLQLRWAKTDSASLGAGHSDTWNLFYQTDPNATGTTVGWVNTGQAFTFAADGSLTSPSGSGITINNVSVSGQSLGSVAFNISSGGLTQYASTSGAVTINTITQNGYAAGQLRSVAVNNNGIVVGTFSNGQNLNLAQVQLSHFNGTNYLKALDGGAYAATEQSGDAIDGASGTISGSSLEGSNTDIADEFTKLIVTQQAYSANTKVITTANSMVQDLLNVLR</sequence>
<evidence type="ECO:0000313" key="8">
    <source>
        <dbReference type="EMBL" id="RXG97614.1"/>
    </source>
</evidence>
<dbReference type="SUPFAM" id="SSF117143">
    <property type="entry name" value="Flagellar hook protein flgE"/>
    <property type="match status" value="2"/>
</dbReference>
<dbReference type="InterPro" id="IPR037925">
    <property type="entry name" value="FlgE/F/G-like"/>
</dbReference>
<keyword evidence="3 4" id="KW-0975">Bacterial flagellum</keyword>
<dbReference type="RefSeq" id="WP_128938765.1">
    <property type="nucleotide sequence ID" value="NZ_LBJM01000003.1"/>
</dbReference>
<dbReference type="InterPro" id="IPR053967">
    <property type="entry name" value="LlgE_F_G-like_D1"/>
</dbReference>
<evidence type="ECO:0000256" key="2">
    <source>
        <dbReference type="ARBA" id="ARBA00009677"/>
    </source>
</evidence>
<gene>
    <name evidence="8" type="ORF">EAS62_07505</name>
    <name evidence="9" type="ORF">XH94_01255</name>
</gene>
<evidence type="ECO:0000256" key="4">
    <source>
        <dbReference type="RuleBase" id="RU362116"/>
    </source>
</evidence>
<reference evidence="8 10" key="2">
    <citation type="submission" date="2018-10" db="EMBL/GenBank/DDBJ databases">
        <title>Bradyrhizobium sp. nov., isolated from effective nodules of peanut in China.</title>
        <authorList>
            <person name="Li Y."/>
        </authorList>
    </citation>
    <scope>NUCLEOTIDE SEQUENCE [LARGE SCALE GENOMIC DNA]</scope>
    <source>
        <strain evidence="8 10">CCBAU 51781</strain>
    </source>
</reference>
<accession>A0A4Q0SSX7</accession>
<protein>
    <recommendedName>
        <fullName evidence="4">Flagellar hook protein FlgE</fullName>
    </recommendedName>
</protein>
<feature type="domain" description="Flagellar basal body rod protein N-terminal" evidence="5">
    <location>
        <begin position="7"/>
        <end position="37"/>
    </location>
</feature>
<keyword evidence="9" id="KW-0969">Cilium</keyword>
<dbReference type="GO" id="GO:0005829">
    <property type="term" value="C:cytosol"/>
    <property type="evidence" value="ECO:0007669"/>
    <property type="project" value="TreeGrafter"/>
</dbReference>
<evidence type="ECO:0000313" key="11">
    <source>
        <dbReference type="Proteomes" id="UP000290565"/>
    </source>
</evidence>
<dbReference type="Pfam" id="PF00460">
    <property type="entry name" value="Flg_bb_rod"/>
    <property type="match status" value="1"/>
</dbReference>
<proteinExistence type="inferred from homology"/>
<dbReference type="Proteomes" id="UP000290565">
    <property type="component" value="Unassembled WGS sequence"/>
</dbReference>
<reference evidence="9 11" key="1">
    <citation type="submission" date="2015-04" db="EMBL/GenBank/DDBJ databases">
        <title>Comparative genomics of rhizobia nodulating Arachis hypogaea in China.</title>
        <authorList>
            <person name="Li Y."/>
        </authorList>
    </citation>
    <scope>NUCLEOTIDE SEQUENCE [LARGE SCALE GENOMIC DNA]</scope>
    <source>
        <strain evidence="9 11">CCBAU 51787</strain>
    </source>
</reference>
<dbReference type="InterPro" id="IPR010930">
    <property type="entry name" value="Flg_bb/hook_C_dom"/>
</dbReference>
<comment type="function">
    <text evidence="4">A flexible structure which links the flagellar filament to the drive apparatus in the basal body.</text>
</comment>
<evidence type="ECO:0000313" key="9">
    <source>
        <dbReference type="EMBL" id="RXH42692.1"/>
    </source>
</evidence>
<organism evidence="9 11">
    <name type="scientific">Bradyrhizobium zhanjiangense</name>
    <dbReference type="NCBI Taxonomy" id="1325107"/>
    <lineage>
        <taxon>Bacteria</taxon>
        <taxon>Pseudomonadati</taxon>
        <taxon>Pseudomonadota</taxon>
        <taxon>Alphaproteobacteria</taxon>
        <taxon>Hyphomicrobiales</taxon>
        <taxon>Nitrobacteraceae</taxon>
        <taxon>Bradyrhizobium</taxon>
    </lineage>
</organism>
<evidence type="ECO:0000313" key="10">
    <source>
        <dbReference type="Proteomes" id="UP000289946"/>
    </source>
</evidence>
<dbReference type="GO" id="GO:0009425">
    <property type="term" value="C:bacterial-type flagellum basal body"/>
    <property type="evidence" value="ECO:0007669"/>
    <property type="project" value="UniProtKB-SubCell"/>
</dbReference>
<keyword evidence="10" id="KW-1185">Reference proteome</keyword>
<dbReference type="Pfam" id="PF06429">
    <property type="entry name" value="Flg_bbr_C"/>
    <property type="match status" value="1"/>
</dbReference>
<dbReference type="NCBIfam" id="TIGR03506">
    <property type="entry name" value="FlgEFG_subfam"/>
    <property type="match status" value="2"/>
</dbReference>
<dbReference type="PANTHER" id="PTHR30435">
    <property type="entry name" value="FLAGELLAR PROTEIN"/>
    <property type="match status" value="1"/>
</dbReference>
<comment type="subcellular location">
    <subcellularLocation>
        <location evidence="1 4">Bacterial flagellum basal body</location>
    </subcellularLocation>
</comment>
<feature type="domain" description="Flagellar basal-body/hook protein C-terminal" evidence="6">
    <location>
        <begin position="709"/>
        <end position="750"/>
    </location>
</feature>
<keyword evidence="9" id="KW-0282">Flagellum</keyword>
<feature type="domain" description="Flagellar hook protein FlgE/F/G-like D1" evidence="7">
    <location>
        <begin position="85"/>
        <end position="137"/>
    </location>
</feature>
<dbReference type="AlphaFoldDB" id="A0A4Q0SSX7"/>
<name>A0A4Q0SSX7_9BRAD</name>
<evidence type="ECO:0000259" key="5">
    <source>
        <dbReference type="Pfam" id="PF00460"/>
    </source>
</evidence>
<dbReference type="GO" id="GO:0071978">
    <property type="term" value="P:bacterial-type flagellum-dependent swarming motility"/>
    <property type="evidence" value="ECO:0007669"/>
    <property type="project" value="TreeGrafter"/>
</dbReference>
<dbReference type="InterPro" id="IPR020013">
    <property type="entry name" value="Flagellar_FlgE/F/G"/>
</dbReference>
<comment type="similarity">
    <text evidence="2 4">Belongs to the flagella basal body rod proteins family.</text>
</comment>
<dbReference type="Pfam" id="PF22692">
    <property type="entry name" value="LlgE_F_G_D1"/>
    <property type="match status" value="1"/>
</dbReference>
<dbReference type="EMBL" id="RDRA01000004">
    <property type="protein sequence ID" value="RXG97614.1"/>
    <property type="molecule type" value="Genomic_DNA"/>
</dbReference>
<evidence type="ECO:0000256" key="3">
    <source>
        <dbReference type="ARBA" id="ARBA00023143"/>
    </source>
</evidence>
<dbReference type="InterPro" id="IPR001444">
    <property type="entry name" value="Flag_bb_rod_N"/>
</dbReference>
<dbReference type="EMBL" id="LBJM01000003">
    <property type="protein sequence ID" value="RXH42692.1"/>
    <property type="molecule type" value="Genomic_DNA"/>
</dbReference>
<dbReference type="PANTHER" id="PTHR30435:SF1">
    <property type="entry name" value="FLAGELLAR HOOK PROTEIN FLGE"/>
    <property type="match status" value="1"/>
</dbReference>
<keyword evidence="9" id="KW-0966">Cell projection</keyword>